<dbReference type="PANTHER" id="PTHR34106">
    <property type="entry name" value="GLYCOSIDASE"/>
    <property type="match status" value="1"/>
</dbReference>
<evidence type="ECO:0000256" key="3">
    <source>
        <dbReference type="ARBA" id="ARBA00024356"/>
    </source>
</evidence>
<evidence type="ECO:0000313" key="5">
    <source>
        <dbReference type="Proteomes" id="UP000317369"/>
    </source>
</evidence>
<dbReference type="SUPFAM" id="SSF75005">
    <property type="entry name" value="Arabinanase/levansucrase/invertase"/>
    <property type="match status" value="1"/>
</dbReference>
<dbReference type="Proteomes" id="UP000317369">
    <property type="component" value="Chromosome"/>
</dbReference>
<dbReference type="AlphaFoldDB" id="A0A517YVU4"/>
<evidence type="ECO:0000313" key="4">
    <source>
        <dbReference type="EMBL" id="QDU34344.1"/>
    </source>
</evidence>
<dbReference type="Gene3D" id="2.115.10.20">
    <property type="entry name" value="Glycosyl hydrolase domain, family 43"/>
    <property type="match status" value="1"/>
</dbReference>
<name>A0A517YVU4_9BACT</name>
<dbReference type="Pfam" id="PF04041">
    <property type="entry name" value="Glyco_hydro_130"/>
    <property type="match status" value="1"/>
</dbReference>
<keyword evidence="1 4" id="KW-0328">Glycosyltransferase</keyword>
<dbReference type="InterPro" id="IPR023296">
    <property type="entry name" value="Glyco_hydro_beta-prop_sf"/>
</dbReference>
<dbReference type="KEGG" id="pcor:KS4_24120"/>
<reference evidence="4 5" key="1">
    <citation type="submission" date="2019-02" db="EMBL/GenBank/DDBJ databases">
        <title>Deep-cultivation of Planctomycetes and their phenomic and genomic characterization uncovers novel biology.</title>
        <authorList>
            <person name="Wiegand S."/>
            <person name="Jogler M."/>
            <person name="Boedeker C."/>
            <person name="Pinto D."/>
            <person name="Vollmers J."/>
            <person name="Rivas-Marin E."/>
            <person name="Kohn T."/>
            <person name="Peeters S.H."/>
            <person name="Heuer A."/>
            <person name="Rast P."/>
            <person name="Oberbeckmann S."/>
            <person name="Bunk B."/>
            <person name="Jeske O."/>
            <person name="Meyerdierks A."/>
            <person name="Storesund J.E."/>
            <person name="Kallscheuer N."/>
            <person name="Luecker S."/>
            <person name="Lage O.M."/>
            <person name="Pohl T."/>
            <person name="Merkel B.J."/>
            <person name="Hornburger P."/>
            <person name="Mueller R.-W."/>
            <person name="Bruemmer F."/>
            <person name="Labrenz M."/>
            <person name="Spormann A.M."/>
            <person name="Op den Camp H."/>
            <person name="Overmann J."/>
            <person name="Amann R."/>
            <person name="Jetten M.S.M."/>
            <person name="Mascher T."/>
            <person name="Medema M.H."/>
            <person name="Devos D.P."/>
            <person name="Kaster A.-K."/>
            <person name="Ovreas L."/>
            <person name="Rohde M."/>
            <person name="Galperin M.Y."/>
            <person name="Jogler C."/>
        </authorList>
    </citation>
    <scope>NUCLEOTIDE SEQUENCE [LARGE SCALE GENOMIC DNA]</scope>
    <source>
        <strain evidence="4 5">KS4</strain>
    </source>
</reference>
<dbReference type="EMBL" id="CP036425">
    <property type="protein sequence ID" value="QDU34344.1"/>
    <property type="molecule type" value="Genomic_DNA"/>
</dbReference>
<accession>A0A517YVU4</accession>
<organism evidence="4 5">
    <name type="scientific">Poriferisphaera corsica</name>
    <dbReference type="NCBI Taxonomy" id="2528020"/>
    <lineage>
        <taxon>Bacteria</taxon>
        <taxon>Pseudomonadati</taxon>
        <taxon>Planctomycetota</taxon>
        <taxon>Phycisphaerae</taxon>
        <taxon>Phycisphaerales</taxon>
        <taxon>Phycisphaeraceae</taxon>
        <taxon>Poriferisphaera</taxon>
    </lineage>
</organism>
<dbReference type="PANTHER" id="PTHR34106:SF5">
    <property type="entry name" value="GLYCOSIDASE"/>
    <property type="match status" value="1"/>
</dbReference>
<protein>
    <submittedName>
        <fullName evidence="4">Beta-1,4-mannooligosaccharide phosphorylase</fullName>
        <ecNumber evidence="4">2.4.1.-</ecNumber>
    </submittedName>
</protein>
<gene>
    <name evidence="4" type="ORF">KS4_24120</name>
</gene>
<evidence type="ECO:0000256" key="1">
    <source>
        <dbReference type="ARBA" id="ARBA00022676"/>
    </source>
</evidence>
<keyword evidence="5" id="KW-1185">Reference proteome</keyword>
<dbReference type="InterPro" id="IPR007184">
    <property type="entry name" value="Mannoside_phosphorylase"/>
</dbReference>
<dbReference type="PIRSF" id="PIRSF016202">
    <property type="entry name" value="PH1107"/>
    <property type="match status" value="1"/>
</dbReference>
<keyword evidence="2 4" id="KW-0808">Transferase</keyword>
<comment type="similarity">
    <text evidence="3">Belongs to the glycosyl hydrolase 130 family.</text>
</comment>
<dbReference type="GO" id="GO:0016757">
    <property type="term" value="F:glycosyltransferase activity"/>
    <property type="evidence" value="ECO:0007669"/>
    <property type="project" value="UniProtKB-KW"/>
</dbReference>
<evidence type="ECO:0000256" key="2">
    <source>
        <dbReference type="ARBA" id="ARBA00022679"/>
    </source>
</evidence>
<dbReference type="EC" id="2.4.1.-" evidence="4"/>
<proteinExistence type="inferred from homology"/>
<sequence length="361" mass="40703">MMLKRVFSKCMLRPSDLKPLHEGTRVIGAFNPGVVKDTDDGVTYLVVRVVEEPLDVREDAWASPRIVGEDEGGGDGGIEIDWIDKADVDLSDPRVYHVISTGLIRLRFISHLRVYVSKDGRTIDKQIGTIYPEGQYEVYGIEDPRITRIGERFYMTYVAVSEHGAATALMSTKDFRSFERHGVILPPDNKDVILFPELIDGKYVAMHRPMPSLRLTKPEIWLGHSKDLKHWGEHEQLMGSRESVYRDRIGGGTPPVRMEMGYLSLYHGSDKQAGEEGVGVYTAGAFVMDKVDPRRVVARTAKPIMRPEEDYELRGFVNNVVFPTAVVEEGDMYLIYYGAADENVGVTAFKKEDLHRALQLV</sequence>